<accession>A0ABS2Z9G0</accession>
<feature type="domain" description="PA14" evidence="12">
    <location>
        <begin position="163"/>
        <end position="317"/>
    </location>
</feature>
<dbReference type="EMBL" id="JAAWVN010026903">
    <property type="protein sequence ID" value="MBN3294523.1"/>
    <property type="molecule type" value="Genomic_DNA"/>
</dbReference>
<keyword evidence="9" id="KW-0966">Cell projection</keyword>
<dbReference type="Pfam" id="PF10162">
    <property type="entry name" value="G8"/>
    <property type="match status" value="2"/>
</dbReference>
<keyword evidence="10" id="KW-0472">Membrane</keyword>
<comment type="subcellular location">
    <subcellularLocation>
        <location evidence="2">Cell membrane</location>
    </subcellularLocation>
    <subcellularLocation>
        <location evidence="3">Cell projection</location>
    </subcellularLocation>
    <subcellularLocation>
        <location evidence="1">Membrane</location>
        <topology evidence="1">Single-pass membrane protein</topology>
    </subcellularLocation>
</comment>
<dbReference type="Pfam" id="PF24606">
    <property type="entry name" value="CEMIP_beta-hel"/>
    <property type="match status" value="2"/>
</dbReference>
<dbReference type="SMART" id="SM00429">
    <property type="entry name" value="IPT"/>
    <property type="match status" value="9"/>
</dbReference>
<evidence type="ECO:0000256" key="8">
    <source>
        <dbReference type="ARBA" id="ARBA00023180"/>
    </source>
</evidence>
<proteinExistence type="predicted"/>
<dbReference type="SMART" id="SM00710">
    <property type="entry name" value="PbH1"/>
    <property type="match status" value="9"/>
</dbReference>
<feature type="domain" description="G8" evidence="11">
    <location>
        <begin position="2683"/>
        <end position="2823"/>
    </location>
</feature>
<dbReference type="SUPFAM" id="SSF51126">
    <property type="entry name" value="Pectin lyase-like"/>
    <property type="match status" value="2"/>
</dbReference>
<evidence type="ECO:0000256" key="7">
    <source>
        <dbReference type="ARBA" id="ARBA00022989"/>
    </source>
</evidence>
<dbReference type="InterPro" id="IPR008972">
    <property type="entry name" value="Cupredoxin"/>
</dbReference>
<dbReference type="CDD" id="cd00102">
    <property type="entry name" value="IPT"/>
    <property type="match status" value="1"/>
</dbReference>
<dbReference type="Pfam" id="PF01833">
    <property type="entry name" value="TIG"/>
    <property type="match status" value="10"/>
</dbReference>
<comment type="caution">
    <text evidence="13">The sequence shown here is derived from an EMBL/GenBank/DDBJ whole genome shotgun (WGS) entry which is preliminary data.</text>
</comment>
<dbReference type="InterPro" id="IPR052387">
    <property type="entry name" value="Fibrocystin"/>
</dbReference>
<evidence type="ECO:0000256" key="9">
    <source>
        <dbReference type="ARBA" id="ARBA00023273"/>
    </source>
</evidence>
<keyword evidence="7 10" id="KW-1133">Transmembrane helix</keyword>
<dbReference type="InterPro" id="IPR037524">
    <property type="entry name" value="PA14/GLEYA"/>
</dbReference>
<dbReference type="Proteomes" id="UP001166052">
    <property type="component" value="Unassembled WGS sequence"/>
</dbReference>
<protein>
    <submittedName>
        <fullName evidence="13">PKHL1 protein</fullName>
    </submittedName>
</protein>
<name>A0ABS2Z9G0_POLSE</name>
<evidence type="ECO:0000256" key="2">
    <source>
        <dbReference type="ARBA" id="ARBA00004236"/>
    </source>
</evidence>
<dbReference type="PANTHER" id="PTHR46769">
    <property type="entry name" value="POLYCYSTIC KIDNEY AND HEPATIC DISEASE 1 (AUTOSOMAL RECESSIVE)-LIKE 1"/>
    <property type="match status" value="1"/>
</dbReference>
<keyword evidence="14" id="KW-1185">Reference proteome</keyword>
<dbReference type="SUPFAM" id="SSF56988">
    <property type="entry name" value="Anthrax protective antigen"/>
    <property type="match status" value="1"/>
</dbReference>
<reference evidence="13" key="1">
    <citation type="journal article" date="2021" name="Cell">
        <title>Tracing the genetic footprints of vertebrate landing in non-teleost ray-finned fishes.</title>
        <authorList>
            <person name="Bi X."/>
            <person name="Wang K."/>
            <person name="Yang L."/>
            <person name="Pan H."/>
            <person name="Jiang H."/>
            <person name="Wei Q."/>
            <person name="Fang M."/>
            <person name="Yu H."/>
            <person name="Zhu C."/>
            <person name="Cai Y."/>
            <person name="He Y."/>
            <person name="Gan X."/>
            <person name="Zeng H."/>
            <person name="Yu D."/>
            <person name="Zhu Y."/>
            <person name="Jiang H."/>
            <person name="Qiu Q."/>
            <person name="Yang H."/>
            <person name="Zhang Y.E."/>
            <person name="Wang W."/>
            <person name="Zhu M."/>
            <person name="He S."/>
            <person name="Zhang G."/>
        </authorList>
    </citation>
    <scope>NUCLEOTIDE SEQUENCE</scope>
    <source>
        <strain evidence="13">Bchr_001</strain>
    </source>
</reference>
<dbReference type="SUPFAM" id="SSF81296">
    <property type="entry name" value="E set domains"/>
    <property type="match status" value="10"/>
</dbReference>
<gene>
    <name evidence="13" type="primary">Pkhd1l1_1</name>
    <name evidence="13" type="ORF">GTO92_0014588</name>
</gene>
<dbReference type="Gene3D" id="2.60.120.1560">
    <property type="match status" value="1"/>
</dbReference>
<dbReference type="InterPro" id="IPR014756">
    <property type="entry name" value="Ig_E-set"/>
</dbReference>
<evidence type="ECO:0000256" key="10">
    <source>
        <dbReference type="SAM" id="Phobius"/>
    </source>
</evidence>
<keyword evidence="4" id="KW-1003">Cell membrane</keyword>
<keyword evidence="5" id="KW-0732">Signal</keyword>
<dbReference type="PANTHER" id="PTHR46769:SF2">
    <property type="entry name" value="FIBROCYSTIN-L ISOFORM 2 PRECURSOR-RELATED"/>
    <property type="match status" value="1"/>
</dbReference>
<feature type="domain" description="G8" evidence="11">
    <location>
        <begin position="1787"/>
        <end position="1911"/>
    </location>
</feature>
<keyword evidence="8" id="KW-0325">Glycoprotein</keyword>
<dbReference type="Gene3D" id="2.60.40.420">
    <property type="entry name" value="Cupredoxins - blue copper proteins"/>
    <property type="match status" value="1"/>
</dbReference>
<evidence type="ECO:0000256" key="6">
    <source>
        <dbReference type="ARBA" id="ARBA00022737"/>
    </source>
</evidence>
<organism evidence="13 14">
    <name type="scientific">Polypterus senegalus</name>
    <name type="common">Senegal bichir</name>
    <dbReference type="NCBI Taxonomy" id="55291"/>
    <lineage>
        <taxon>Eukaryota</taxon>
        <taxon>Metazoa</taxon>
        <taxon>Chordata</taxon>
        <taxon>Craniata</taxon>
        <taxon>Vertebrata</taxon>
        <taxon>Euteleostomi</taxon>
        <taxon>Actinopterygii</taxon>
        <taxon>Polypteriformes</taxon>
        <taxon>Polypteridae</taxon>
        <taxon>Polypterus</taxon>
    </lineage>
</organism>
<dbReference type="Gene3D" id="2.60.40.10">
    <property type="entry name" value="Immunoglobulins"/>
    <property type="match status" value="10"/>
</dbReference>
<evidence type="ECO:0000256" key="5">
    <source>
        <dbReference type="ARBA" id="ARBA00022729"/>
    </source>
</evidence>
<dbReference type="InterPro" id="IPR019316">
    <property type="entry name" value="G8_domain"/>
</dbReference>
<evidence type="ECO:0000313" key="13">
    <source>
        <dbReference type="EMBL" id="MBN3294523.1"/>
    </source>
</evidence>
<dbReference type="InterPro" id="IPR011050">
    <property type="entry name" value="Pectin_lyase_fold/virulence"/>
</dbReference>
<feature type="non-terminal residue" evidence="13">
    <location>
        <position position="3887"/>
    </location>
</feature>
<keyword evidence="10" id="KW-0812">Transmembrane</keyword>
<dbReference type="InterPro" id="IPR002909">
    <property type="entry name" value="IPT_dom"/>
</dbReference>
<evidence type="ECO:0000256" key="1">
    <source>
        <dbReference type="ARBA" id="ARBA00004167"/>
    </source>
</evidence>
<dbReference type="InterPro" id="IPR013783">
    <property type="entry name" value="Ig-like_fold"/>
</dbReference>
<dbReference type="InterPro" id="IPR006626">
    <property type="entry name" value="PbH1"/>
</dbReference>
<dbReference type="CDD" id="cd00603">
    <property type="entry name" value="IPT_PCSR"/>
    <property type="match status" value="8"/>
</dbReference>
<dbReference type="InterPro" id="IPR055401">
    <property type="entry name" value="CEMIP_beta-hel_dom"/>
</dbReference>
<dbReference type="PROSITE" id="PS51484">
    <property type="entry name" value="G8"/>
    <property type="match status" value="2"/>
</dbReference>
<evidence type="ECO:0000256" key="4">
    <source>
        <dbReference type="ARBA" id="ARBA00022475"/>
    </source>
</evidence>
<evidence type="ECO:0000259" key="12">
    <source>
        <dbReference type="PROSITE" id="PS51820"/>
    </source>
</evidence>
<feature type="non-terminal residue" evidence="13">
    <location>
        <position position="1"/>
    </location>
</feature>
<evidence type="ECO:0000259" key="11">
    <source>
        <dbReference type="PROSITE" id="PS51484"/>
    </source>
</evidence>
<dbReference type="PROSITE" id="PS51820">
    <property type="entry name" value="PA14"/>
    <property type="match status" value="1"/>
</dbReference>
<evidence type="ECO:0000256" key="3">
    <source>
        <dbReference type="ARBA" id="ARBA00004316"/>
    </source>
</evidence>
<keyword evidence="6" id="KW-0677">Repeat</keyword>
<feature type="transmembrane region" description="Helical" evidence="10">
    <location>
        <begin position="12"/>
        <end position="31"/>
    </location>
</feature>
<sequence>MTMGPGRWLPALLWLTYFTFTGSLITIRGIIFTDVYGSNTALSSNGLNVRILRVYIRGMPCVLLVPNSDTRYGLALDNQYSYWGTMTCRITSTYVGHHNVSFILDSDYGRSLPDLSTYFISALNKLAMFQSYAGQDCPLLSLSNNVIICTVPAQPVTNRTLFGGGRGLQLEVWNNTAPQTLDDVLAYDTSMPGYYAMWVDSSSYAWPANYNNFAARLSGFFTPTVTDDYRFYIKGDDRCALYFSQTGLPKDKVKIAYLTSTSGSFFNDPKQASQLMHLEEDQEYYIEILFQQYSSKAFVDLAVYQKNTSFTALQTPNAISEVQVINTQSIVLNEKQEICFENWTSETPVKEVQQIVVNSSCFSLGYCAYLQYTLIYNNEKTAPIPVDASSDVIQKALNAFDSIKPDNVVVTKTESASGSVYTVTFDSTRGKPALDTFTLMWDGVTSSPLSANATAGQVNGELWGLLSAKCPSSINGYTEGPQVKYFRDYEKAAEMPTGNQRGRRVFNTEAFCGSYSLMTPHILFDSNDVRSSGLPYGNVSLLTYNTLCFAYRGFISNTIGVTFSYVQTGANSPSTSNGLLVVDITQGAEWQYTCIDLRQLLQASYPGSFYSLQQITLSQSAPNQDFFIDTVYWGSGPSSFSPPDLLLRRNAALAERGVFVQNIDVVKSQEAGTSNNCYTISITPYNCGCDFPLLGIAFAQVLSGDGETTATYGGSNWDVEATVRVTRLQPASPPIDSSSVTGVNASVTAYTLTDGGAMRQHIFGDALRVPSTEPQVQVYINDIMSLCSGNCTYQWDPMKTPVVSAITPTNGSSALGTILTITGTRLSSSSANESTSVSIGGANCTVTQISDTQITCEVGDAVAGSAPVTLYVPDVGLAQSPFTFTNLLGVTSVSPLNGSIAGNTSLTISGSQFESQSSVLIGNSNCEITEWTSSTIICTLPVLPPGTYNVLLKVGNWGYAKASDGVSTSIEYVLEINSVSPLEGSMYGGTTISVTGSGFSTNPNDMQVLMGNNICKVTAATESELECVVQPVGNLYKVTNLGIDINRGIGYAWTPSSLEVFVGDTVQWQWQAQSLIGGIGYRVFSVANPGDTTFSGRGFNSGPSRTPSGFFQYQFLVPGVYYYSSGYIDAAQTTFLQGVVTVQAFPDSHQQVHISVAGQEANYVPTTPRSRRDVNDCTETALNCSLTSTLNTSGDSFFFHFSSCYSPTITGISPSSGTIYDVLTIMGTGFSDIACANQVTVGGHPCEVISSTSTEINCTVNPENVLPVGIAERVAVRVNNLGNAISTIINELDRRFVLLPVISFISPSAGSTTGHTRVTIQGSGFTGHNSSLGVTAVNLACATVSVNYTTIICDTAPSSARAGTVQVSVNGISAACHSDCSFQYTASSTPAVESLTPSTIDSNSTLLSLNGTGFGNNTEDVIVFIGNFTYQPSEVTDTEITCPIGPLPAGSYNVNVVVMSKGLASGSLTISSVASATLSPNSGSILGGTTLLIAGNGFDPGYTTVSVGSALCPITYISTSEIECVTPAHNQGNVNVIIQVRSTVYPSLNFLYSQTNTPVISLVSPTTGAFGTVISINGSRFGAAVQDIFVNIGDVPCIVETVSDSQVLCSVGSHSGGSFPIVLRHAVLGYASSSVSFEYELLITSVTPNEGSFGGGSILELEGAGFDGLFSRVSVCGGSCIVDTQRSNTSTLYCEVPPSNGTGTQLVCDVSVVNGNASVTSQQAFTYKSSLTPVITSVSPRRGGTGGGTSLTITGSGFSSTSSDVQVTIAGTPCDVQLASTTQIICVTNNNSQSQQTYVKVNIGGNGIAKLTVLLDVSTPVLKMLLIQGGTLIFDEANIELKAENILIANGGTLQIGTEAAPFQHKAIITLYGQLRSPELPVYGAKTLAVREGVLDLHGIPIPVTWTRLAQTANAGSSTLQLQQPVTWNVGDEIVIASTGNRLSQGENELMVIQSISPDGKTLTLTQPLQYTHLGVSVTLPNGKVFEARAEVGVLTRNIVVRGKTFCFQKQQNEFIFTLGILTLLFTNVTPLLIRLSEKPLACCSLCSIIVHFKNEKTRMCRTGEFAVQTCFQGRFGEEIGSDQFGGCIMFNAPQPSMNLAIGRIEYVEVFHAGQAFRLGRYPIHWHLMGDINFKSYVRGCGIHQTYNRAVTIHNTHHLLVEKNVIYDIMGGAFFIEDGIETGNILQYNLAVFVKQSTSLLNDDVTPAGYWVTNPNNTVRHNAAAGGTHFGFWYRMHDNPDGPSYTPNVCQKRVPLGQFYNNTVHSQGWFGIWIFQEYFPMQQGSCNLNVPQPAVFDSLTTWNSQKGAEWVNGGALQFKDFVVVNNELAGIEMKRILSSYVKGWGETSGAMIMNATVVGHLDQLGLGPNQCSTRGIVLPFDEGLTVEAINFVNFDRSGCAAIGVTSIDGTCTDRCGGWSARFSGVQYFNTTNKARFRWEHEVVLVDTDGTLTGNANYKVVAQSALLDPAHCAPPTPEWSAGFPGSVCDSTVSFHRLAFGNALPSSLLGKNAILTDDYGSSVVPFLPKRLTYKPGWMALIPDGKTFNWYFQNAGQVTNISYLATFYGFKSSDFVIISHNFTQRPDMFNIVDTRNESSHPLNWSANVNGDWYFDDNTTTLTYLMSGTKNPRKRRSTSVDPSVLDINVRFNVYSCFFKDCNPPIPPTVAPLPDTRPGNFDLWSNVSFWKSSAENNYTVPKEGANVVIPEGRWVVMDVNIPTLNKLTIYGVLEVPNNITRNSTAATNTTRQVIVRATYISIQGGKLIAGQEDEPFPDELHIILVGNQRTPEWPLPNGPNQGAKVLGVFGILDLHGKPHAVYRTKLAETAEAGSDVISVAEAVDWQVGDDVLITTTSYDPWQTETRKIIAISTDMKSLTLNESLTYKHIGEAYNVSGSDQEYRLAGDVGLLSRNIKIYSEDYPGWYQESYGARVLVGTFFENLQYTGTARISDVEFYHSGQEGFRDYPDPRYSVAFVDVGEISANASSYIKGCAFHQGFSPAIGIFGTSGLSVQDNVIHFTVGEGIRDWGIRSRIQRNLVALSVWPGTYQDRLELTNSLWHAAIEVNNGMNSILQDNIVSGFERIGYRINGEPCPGQLNPVEAWHNNEAHGGLYGVYMNKDGLPNCSFVQGFIAWKCWDYGIYFQTEMSMQVSNVTLVDNGMGIMPMSYKPPSVSHSYSDKTIEIKNSLFVGSSPNFNCSDILTNNDPNVQITVAHRSTRPLQGGRSGVCWPTFASAHNLSPGHPHAGLMSYNAISGLMTVTDSTFVGYRNVCSGETNVMFITNPENEDLQHQIFVHGLTLINSTEDAKVFIHRADVGKANPSDCVDMVCDAKRKTMLKDLDGSFLGQNGTVVPQSEYQWNGDPRDGLGDYRIPKVMLTYLNGSRIPVNQIAPNKGIIRDPSCTYMANWQSYKCFTLDYEMLVIESLDSDTETRRLSPVAVLADGYVDLINGPQDHGWCAGYTCQLRVSLFHSIVSTDTSYSIYFTSTSPQNLRLMLLNADDTKVLRVAIFYSDPQRLDIFVNNSLVAPTNAVWNSDHSDYTLNAPTYPDEFVPEMNSTISGSNYFDEDYKMINILIRGSTPIEIHTAPVLFISFEMPSITVEQFYGPSLVQNLATFLKIPANKIKITKIVRASSRRRRSTGISVQMQISNPPVQDLNQNSSAGTLQVQDLMNLGNVIGKEALNGTLSSAIGFVVQSVGIINPTPSPSDPAWSKLTSAPVTRNSQTPQHLSTLAGLVIVTQPMAGQTSGLLTQQPCIMAVDSSSNCVSVGVTSFVITASLINSNNQIIAGLQGNVTIPFSGCWANYTDLSLTVNGTNLKISFTMNNIQSQSRSFTLNGLTAPAAATSGSGTTPTTTTTTTITGSNISSGAPRPEALFVLFLLYYVCGFLFRE</sequence>
<dbReference type="SMART" id="SM01225">
    <property type="entry name" value="G8"/>
    <property type="match status" value="2"/>
</dbReference>
<evidence type="ECO:0000313" key="14">
    <source>
        <dbReference type="Proteomes" id="UP001166052"/>
    </source>
</evidence>